<dbReference type="AlphaFoldDB" id="A0A174WX93"/>
<reference evidence="5 8" key="3">
    <citation type="submission" date="2019-04" db="EMBL/GenBank/DDBJ databases">
        <title>Microbes associate with the intestines of laboratory mice.</title>
        <authorList>
            <person name="Navarre W."/>
            <person name="Wong E."/>
            <person name="Huang K."/>
            <person name="Tropini C."/>
            <person name="Ng K."/>
            <person name="Yu B."/>
        </authorList>
    </citation>
    <scope>NUCLEOTIDE SEQUENCE [LARGE SCALE GENOMIC DNA]</scope>
    <source>
        <strain evidence="5 8">NM39_I3</strain>
    </source>
</reference>
<keyword evidence="1" id="KW-0812">Transmembrane</keyword>
<evidence type="ECO:0000313" key="7">
    <source>
        <dbReference type="Proteomes" id="UP000278164"/>
    </source>
</evidence>
<reference evidence="4 7" key="2">
    <citation type="submission" date="2018-09" db="EMBL/GenBank/DDBJ databases">
        <title>Murine metabolic-syndrome-specific gut microbial biobank.</title>
        <authorList>
            <person name="Liu C."/>
        </authorList>
    </citation>
    <scope>NUCLEOTIDE SEQUENCE [LARGE SCALE GENOMIC DNA]</scope>
    <source>
        <strain evidence="4 7">8-P5</strain>
    </source>
</reference>
<evidence type="ECO:0000313" key="4">
    <source>
        <dbReference type="EMBL" id="RLT72568.1"/>
    </source>
</evidence>
<dbReference type="RefSeq" id="WP_034532384.1">
    <property type="nucleotide sequence ID" value="NZ_CAJSZN010000013.1"/>
</dbReference>
<proteinExistence type="predicted"/>
<evidence type="ECO:0000313" key="5">
    <source>
        <dbReference type="EMBL" id="TGY58294.1"/>
    </source>
</evidence>
<feature type="transmembrane region" description="Helical" evidence="1">
    <location>
        <begin position="6"/>
        <end position="25"/>
    </location>
</feature>
<dbReference type="EMBL" id="RAYI01000033">
    <property type="protein sequence ID" value="RLT72568.1"/>
    <property type="molecule type" value="Genomic_DNA"/>
</dbReference>
<evidence type="ECO:0000313" key="8">
    <source>
        <dbReference type="Proteomes" id="UP000310032"/>
    </source>
</evidence>
<name>A0A174WX93_PARDI</name>
<reference evidence="3 9" key="4">
    <citation type="submission" date="2020-04" db="EMBL/GenBank/DDBJ databases">
        <title>Complete Genomes and Methylome analysis of CBBP consortium that reverse antibiotic-induced susceptibility to vancomycin-resistant Enterococcus faecium infection.</title>
        <authorList>
            <person name="Fomenkov A."/>
            <person name="Zhang Z."/>
            <person name="Pamer E."/>
            <person name="Roberts R.J."/>
        </authorList>
    </citation>
    <scope>NUCLEOTIDE SEQUENCE [LARGE SCALE GENOMIC DNA]</scope>
    <source>
        <strain evidence="9">CBBP</strain>
        <strain evidence="3">CBBP-1</strain>
    </source>
</reference>
<dbReference type="Proteomes" id="UP000278164">
    <property type="component" value="Unassembled WGS sequence"/>
</dbReference>
<protein>
    <submittedName>
        <fullName evidence="2">Uncharacterized protein</fullName>
    </submittedName>
</protein>
<evidence type="ECO:0000256" key="1">
    <source>
        <dbReference type="SAM" id="Phobius"/>
    </source>
</evidence>
<dbReference type="EMBL" id="CZBM01000017">
    <property type="protein sequence ID" value="CUQ50191.1"/>
    <property type="molecule type" value="Genomic_DNA"/>
</dbReference>
<dbReference type="Proteomes" id="UP000095332">
    <property type="component" value="Unassembled WGS sequence"/>
</dbReference>
<evidence type="ECO:0000313" key="2">
    <source>
        <dbReference type="EMBL" id="CUQ50191.1"/>
    </source>
</evidence>
<sequence length="63" mass="7434">MEVVAIWFIGLVLALKAALKIWNLHAPMRRRLIAVILIVITSWIGLFFYDFYGRTKFPVWLNQ</sequence>
<dbReference type="EMBL" id="SRYM01000018">
    <property type="protein sequence ID" value="TGY58294.1"/>
    <property type="molecule type" value="Genomic_DNA"/>
</dbReference>
<dbReference type="EMBL" id="CP051672">
    <property type="protein sequence ID" value="QJE28733.1"/>
    <property type="molecule type" value="Genomic_DNA"/>
</dbReference>
<gene>
    <name evidence="4" type="ORF">D7V78_15165</name>
    <name evidence="5" type="ORF">E5342_08355</name>
    <name evidence="2" type="ORF">ERS852560_03497</name>
    <name evidence="3" type="ORF">HHO38_10485</name>
</gene>
<reference evidence="2 6" key="1">
    <citation type="submission" date="2015-09" db="EMBL/GenBank/DDBJ databases">
        <authorList>
            <consortium name="Pathogen Informatics"/>
        </authorList>
    </citation>
    <scope>NUCLEOTIDE SEQUENCE [LARGE SCALE GENOMIC DNA]</scope>
    <source>
        <strain evidence="2 6">2789STDY5834948</strain>
    </source>
</reference>
<keyword evidence="1" id="KW-1133">Transmembrane helix</keyword>
<evidence type="ECO:0000313" key="3">
    <source>
        <dbReference type="EMBL" id="QJE28733.1"/>
    </source>
</evidence>
<dbReference type="Proteomes" id="UP000501982">
    <property type="component" value="Chromosome"/>
</dbReference>
<keyword evidence="1" id="KW-0472">Membrane</keyword>
<feature type="transmembrane region" description="Helical" evidence="1">
    <location>
        <begin position="32"/>
        <end position="52"/>
    </location>
</feature>
<accession>A0A174WX93</accession>
<organism evidence="2 6">
    <name type="scientific">Parabacteroides distasonis</name>
    <dbReference type="NCBI Taxonomy" id="823"/>
    <lineage>
        <taxon>Bacteria</taxon>
        <taxon>Pseudomonadati</taxon>
        <taxon>Bacteroidota</taxon>
        <taxon>Bacteroidia</taxon>
        <taxon>Bacteroidales</taxon>
        <taxon>Tannerellaceae</taxon>
        <taxon>Parabacteroides</taxon>
    </lineage>
</organism>
<evidence type="ECO:0000313" key="9">
    <source>
        <dbReference type="Proteomes" id="UP000501982"/>
    </source>
</evidence>
<dbReference type="Proteomes" id="UP000310032">
    <property type="component" value="Unassembled WGS sequence"/>
</dbReference>
<evidence type="ECO:0000313" key="6">
    <source>
        <dbReference type="Proteomes" id="UP000095332"/>
    </source>
</evidence>